<dbReference type="CDD" id="cd00038">
    <property type="entry name" value="CAP_ED"/>
    <property type="match status" value="1"/>
</dbReference>
<evidence type="ECO:0000256" key="2">
    <source>
        <dbReference type="ARBA" id="ARBA00022692"/>
    </source>
</evidence>
<dbReference type="AlphaFoldDB" id="A0A4R1BIQ1"/>
<dbReference type="InterPro" id="IPR036513">
    <property type="entry name" value="STAS_dom_sf"/>
</dbReference>
<feature type="domain" description="STAS" evidence="7">
    <location>
        <begin position="481"/>
        <end position="584"/>
    </location>
</feature>
<dbReference type="Pfam" id="PF01740">
    <property type="entry name" value="STAS"/>
    <property type="match status" value="1"/>
</dbReference>
<sequence length="749" mass="78258">MPENEPQHPLPGRAPKPPAAGLSAYAGAGAVTALGLFATDVGYGFLAYAGLGHGFANTGIVAAFLASVLGSLVPALVGGSGPSFGGPRPAQTLIFAALLAGLAGPGGTFDPARVAFVAMACVVQAGLIQAAFGLFDLGRIIRFTPLPVLAGFTNGVALSMMLGALAIIFSATGGQAGSGPGAVEVLSRLLVALALLLLMYRVQRRLPKLHWSLVGLAAGTLAYFAFGHWLPGLDLGEMLPAVAVATPSSGVAALDFTSAAGLDWRRDLLLALVPALSVATLNSLEALVIANQQDLVDGTRHDSRRLLLGQGLANCLCGLLGALPSAPSNSRQLVARQVGGHGRLASVAFAGTMAALLLMTPLFVAWIPKLAVAVLLLYMAGSIVDRWGRMQLRAWWRGEGNAEFQAQVRSNLAVMAVVMAVAVTVNLLAAMAAGVLLAMVLFVRHHSRSIVARVYPGDRRHSAVMRPLADMEVLRRQGGRIALVELSGPLFFGSGELLMDEVEALAGEVRHIILDFRQVGTIEASGAGAIQRIARQLGQRGITLALASITPEETRGRLIVESSVHNRLPAAVWYDDADLALEAAEDVLLAADQDAAGKPAGHGIDALHGLDAAQVAVLLEYTGRHRYGKGEALFRRGDPGDTLYLLLAGRIEIRVPLGEGGRFKRLVVLRAGAFFGEMAILRGAPRSADAIATADGSEALSLHEGDMARLHREHPDIALALMRDIGAHLSARLASVTDELRHALAGARE</sequence>
<feature type="transmembrane region" description="Helical" evidence="5">
    <location>
        <begin position="20"/>
        <end position="39"/>
    </location>
</feature>
<keyword evidence="4 5" id="KW-0472">Membrane</keyword>
<dbReference type="Pfam" id="PF00027">
    <property type="entry name" value="cNMP_binding"/>
    <property type="match status" value="1"/>
</dbReference>
<evidence type="ECO:0000259" key="7">
    <source>
        <dbReference type="PROSITE" id="PS50801"/>
    </source>
</evidence>
<dbReference type="PROSITE" id="PS50042">
    <property type="entry name" value="CNMP_BINDING_3"/>
    <property type="match status" value="1"/>
</dbReference>
<dbReference type="CDD" id="cd07042">
    <property type="entry name" value="STAS_SulP_like_sulfate_transporter"/>
    <property type="match status" value="1"/>
</dbReference>
<protein>
    <submittedName>
        <fullName evidence="8">Cyclic nucleotide-binding domain-containing protein</fullName>
    </submittedName>
</protein>
<feature type="transmembrane region" description="Helical" evidence="5">
    <location>
        <begin position="185"/>
        <end position="202"/>
    </location>
</feature>
<evidence type="ECO:0000313" key="8">
    <source>
        <dbReference type="EMBL" id="TCJ17170.1"/>
    </source>
</evidence>
<dbReference type="EMBL" id="SJZB01000014">
    <property type="protein sequence ID" value="TCJ17170.1"/>
    <property type="molecule type" value="Genomic_DNA"/>
</dbReference>
<comment type="subcellular location">
    <subcellularLocation>
        <location evidence="1">Membrane</location>
        <topology evidence="1">Multi-pass membrane protein</topology>
    </subcellularLocation>
</comment>
<feature type="transmembrane region" description="Helical" evidence="5">
    <location>
        <begin position="114"/>
        <end position="135"/>
    </location>
</feature>
<evidence type="ECO:0000259" key="6">
    <source>
        <dbReference type="PROSITE" id="PS50042"/>
    </source>
</evidence>
<gene>
    <name evidence="8" type="ORF">EZJ19_04255</name>
</gene>
<proteinExistence type="predicted"/>
<dbReference type="InterPro" id="IPR014710">
    <property type="entry name" value="RmlC-like_jellyroll"/>
</dbReference>
<accession>A0A4R1BIQ1</accession>
<keyword evidence="9" id="KW-1185">Reference proteome</keyword>
<dbReference type="GO" id="GO:0016020">
    <property type="term" value="C:membrane"/>
    <property type="evidence" value="ECO:0007669"/>
    <property type="project" value="UniProtKB-SubCell"/>
</dbReference>
<feature type="transmembrane region" description="Helical" evidence="5">
    <location>
        <begin position="370"/>
        <end position="388"/>
    </location>
</feature>
<dbReference type="InterPro" id="IPR000595">
    <property type="entry name" value="cNMP-bd_dom"/>
</dbReference>
<dbReference type="Pfam" id="PF00916">
    <property type="entry name" value="Sulfate_transp"/>
    <property type="match status" value="1"/>
</dbReference>
<dbReference type="Gene3D" id="3.30.750.24">
    <property type="entry name" value="STAS domain"/>
    <property type="match status" value="1"/>
</dbReference>
<evidence type="ECO:0000256" key="4">
    <source>
        <dbReference type="ARBA" id="ARBA00023136"/>
    </source>
</evidence>
<dbReference type="PANTHER" id="PTHR43310">
    <property type="entry name" value="SULFATE TRANSPORTER YBAR-RELATED"/>
    <property type="match status" value="1"/>
</dbReference>
<keyword evidence="2 5" id="KW-0812">Transmembrane</keyword>
<dbReference type="SUPFAM" id="SSF52091">
    <property type="entry name" value="SpoIIaa-like"/>
    <property type="match status" value="1"/>
</dbReference>
<evidence type="ECO:0000313" key="9">
    <source>
        <dbReference type="Proteomes" id="UP000295443"/>
    </source>
</evidence>
<feature type="transmembrane region" description="Helical" evidence="5">
    <location>
        <begin position="412"/>
        <end position="443"/>
    </location>
</feature>
<dbReference type="PROSITE" id="PS50801">
    <property type="entry name" value="STAS"/>
    <property type="match status" value="1"/>
</dbReference>
<dbReference type="Gene3D" id="2.60.120.10">
    <property type="entry name" value="Jelly Rolls"/>
    <property type="match status" value="1"/>
</dbReference>
<dbReference type="InterPro" id="IPR002645">
    <property type="entry name" value="STAS_dom"/>
</dbReference>
<dbReference type="SMART" id="SM00100">
    <property type="entry name" value="cNMP"/>
    <property type="match status" value="1"/>
</dbReference>
<name>A0A4R1BIQ1_9PROT</name>
<dbReference type="PROSITE" id="PS00889">
    <property type="entry name" value="CNMP_BINDING_2"/>
    <property type="match status" value="1"/>
</dbReference>
<feature type="transmembrane region" description="Helical" evidence="5">
    <location>
        <begin position="209"/>
        <end position="226"/>
    </location>
</feature>
<feature type="transmembrane region" description="Helical" evidence="5">
    <location>
        <begin position="147"/>
        <end position="173"/>
    </location>
</feature>
<dbReference type="RefSeq" id="WP_131445053.1">
    <property type="nucleotide sequence ID" value="NZ_SJZB01000014.1"/>
</dbReference>
<evidence type="ECO:0000256" key="1">
    <source>
        <dbReference type="ARBA" id="ARBA00004141"/>
    </source>
</evidence>
<feature type="transmembrane region" description="Helical" evidence="5">
    <location>
        <begin position="59"/>
        <end position="78"/>
    </location>
</feature>
<feature type="domain" description="Cyclic nucleotide-binding" evidence="6">
    <location>
        <begin position="606"/>
        <end position="695"/>
    </location>
</feature>
<comment type="caution">
    <text evidence="8">The sequence shown here is derived from an EMBL/GenBank/DDBJ whole genome shotgun (WGS) entry which is preliminary data.</text>
</comment>
<keyword evidence="3 5" id="KW-1133">Transmembrane helix</keyword>
<dbReference type="Proteomes" id="UP000295443">
    <property type="component" value="Unassembled WGS sequence"/>
</dbReference>
<dbReference type="InterPro" id="IPR011547">
    <property type="entry name" value="SLC26A/SulP_dom"/>
</dbReference>
<organism evidence="8 9">
    <name type="scientific">Parasulfuritortus cantonensis</name>
    <dbReference type="NCBI Taxonomy" id="2528202"/>
    <lineage>
        <taxon>Bacteria</taxon>
        <taxon>Pseudomonadati</taxon>
        <taxon>Pseudomonadota</taxon>
        <taxon>Betaproteobacteria</taxon>
        <taxon>Nitrosomonadales</taxon>
        <taxon>Thiobacillaceae</taxon>
        <taxon>Parasulfuritortus</taxon>
    </lineage>
</organism>
<dbReference type="PANTHER" id="PTHR43310:SF1">
    <property type="entry name" value="SULFATE TRANSPORTER YBAR-RELATED"/>
    <property type="match status" value="1"/>
</dbReference>
<evidence type="ECO:0000256" key="3">
    <source>
        <dbReference type="ARBA" id="ARBA00022989"/>
    </source>
</evidence>
<feature type="transmembrane region" description="Helical" evidence="5">
    <location>
        <begin position="90"/>
        <end position="108"/>
    </location>
</feature>
<dbReference type="InterPro" id="IPR018490">
    <property type="entry name" value="cNMP-bd_dom_sf"/>
</dbReference>
<dbReference type="InterPro" id="IPR052706">
    <property type="entry name" value="Membrane-Transporter-like"/>
</dbReference>
<dbReference type="SUPFAM" id="SSF51206">
    <property type="entry name" value="cAMP-binding domain-like"/>
    <property type="match status" value="1"/>
</dbReference>
<reference evidence="8 9" key="1">
    <citation type="submission" date="2019-03" db="EMBL/GenBank/DDBJ databases">
        <title>Genome sequence of Thiobacillaceae bacterium LSR1, a sulfur-oxidizing bacterium isolated from freshwater sediment.</title>
        <authorList>
            <person name="Li S."/>
        </authorList>
    </citation>
    <scope>NUCLEOTIDE SEQUENCE [LARGE SCALE GENOMIC DNA]</scope>
    <source>
        <strain evidence="8 9">LSR1</strain>
    </source>
</reference>
<feature type="transmembrane region" description="Helical" evidence="5">
    <location>
        <begin position="268"/>
        <end position="290"/>
    </location>
</feature>
<evidence type="ECO:0000256" key="5">
    <source>
        <dbReference type="SAM" id="Phobius"/>
    </source>
</evidence>
<feature type="transmembrane region" description="Helical" evidence="5">
    <location>
        <begin position="344"/>
        <end position="364"/>
    </location>
</feature>
<dbReference type="OrthoDB" id="9769739at2"/>
<dbReference type="InterPro" id="IPR018488">
    <property type="entry name" value="cNMP-bd_CS"/>
</dbReference>